<dbReference type="Pfam" id="PF00534">
    <property type="entry name" value="Glycos_transf_1"/>
    <property type="match status" value="1"/>
</dbReference>
<feature type="region of interest" description="Disordered" evidence="1">
    <location>
        <begin position="1"/>
        <end position="24"/>
    </location>
</feature>
<name>A0A5C6U0L7_9BURK</name>
<reference evidence="3 4" key="1">
    <citation type="submission" date="2019-08" db="EMBL/GenBank/DDBJ databases">
        <authorList>
            <person name="Khan S.A."/>
            <person name="Jeon C.O."/>
            <person name="Jeong S.E."/>
        </authorList>
    </citation>
    <scope>NUCLEOTIDE SEQUENCE [LARGE SCALE GENOMIC DNA]</scope>
    <source>
        <strain evidence="4">IMCC1728</strain>
    </source>
</reference>
<accession>A0A5C6U0L7</accession>
<comment type="caution">
    <text evidence="3">The sequence shown here is derived from an EMBL/GenBank/DDBJ whole genome shotgun (WGS) entry which is preliminary data.</text>
</comment>
<keyword evidence="3" id="KW-0808">Transferase</keyword>
<evidence type="ECO:0000313" key="4">
    <source>
        <dbReference type="Proteomes" id="UP000321832"/>
    </source>
</evidence>
<gene>
    <name evidence="3" type="ORF">FSC37_12855</name>
</gene>
<evidence type="ECO:0000313" key="3">
    <source>
        <dbReference type="EMBL" id="TXC66407.1"/>
    </source>
</evidence>
<proteinExistence type="predicted"/>
<dbReference type="Gene3D" id="3.40.50.2000">
    <property type="entry name" value="Glycogen Phosphorylase B"/>
    <property type="match status" value="2"/>
</dbReference>
<keyword evidence="4" id="KW-1185">Reference proteome</keyword>
<dbReference type="InterPro" id="IPR050194">
    <property type="entry name" value="Glycosyltransferase_grp1"/>
</dbReference>
<feature type="domain" description="Glycosyl transferase family 1" evidence="2">
    <location>
        <begin position="21"/>
        <end position="76"/>
    </location>
</feature>
<evidence type="ECO:0000256" key="1">
    <source>
        <dbReference type="SAM" id="MobiDB-lite"/>
    </source>
</evidence>
<dbReference type="GO" id="GO:0016757">
    <property type="term" value="F:glycosyltransferase activity"/>
    <property type="evidence" value="ECO:0007669"/>
    <property type="project" value="InterPro"/>
</dbReference>
<dbReference type="SUPFAM" id="SSF53756">
    <property type="entry name" value="UDP-Glycosyltransferase/glycogen phosphorylase"/>
    <property type="match status" value="1"/>
</dbReference>
<dbReference type="AlphaFoldDB" id="A0A5C6U0L7"/>
<protein>
    <submittedName>
        <fullName evidence="3">Glycosyltransferase family 4 protein</fullName>
    </submittedName>
</protein>
<sequence length="108" mass="11293">MPRTDFGARGLVQRDSRSHAPGLPVIASRAGGNVELIEDDATGVLFDVGDAEGLAAQIRRIAGDAQLRARLGHAAEASVARHYSVSAMAHRFASLYARALGSGRAQLA</sequence>
<organism evidence="3 4">
    <name type="scientific">Piscinibacter aquaticus</name>
    <dbReference type="NCBI Taxonomy" id="392597"/>
    <lineage>
        <taxon>Bacteria</taxon>
        <taxon>Pseudomonadati</taxon>
        <taxon>Pseudomonadota</taxon>
        <taxon>Betaproteobacteria</taxon>
        <taxon>Burkholderiales</taxon>
        <taxon>Sphaerotilaceae</taxon>
        <taxon>Piscinibacter</taxon>
    </lineage>
</organism>
<evidence type="ECO:0000259" key="2">
    <source>
        <dbReference type="Pfam" id="PF00534"/>
    </source>
</evidence>
<dbReference type="PANTHER" id="PTHR45947">
    <property type="entry name" value="SULFOQUINOVOSYL TRANSFERASE SQD2"/>
    <property type="match status" value="1"/>
</dbReference>
<dbReference type="PANTHER" id="PTHR45947:SF3">
    <property type="entry name" value="SULFOQUINOVOSYL TRANSFERASE SQD2"/>
    <property type="match status" value="1"/>
</dbReference>
<dbReference type="InterPro" id="IPR001296">
    <property type="entry name" value="Glyco_trans_1"/>
</dbReference>
<dbReference type="EMBL" id="VOPW01000001">
    <property type="protein sequence ID" value="TXC66407.1"/>
    <property type="molecule type" value="Genomic_DNA"/>
</dbReference>
<dbReference type="Proteomes" id="UP000321832">
    <property type="component" value="Unassembled WGS sequence"/>
</dbReference>